<sequence length="82" mass="9729">MNDVVEALRLAKQFETVQLYNKAVDCYNLAVHFLTLLKRKAPFKQLIIMCDQKILHCVQERSRIIKLNKQIILKKYVLLNQK</sequence>
<evidence type="ECO:0000313" key="2">
    <source>
        <dbReference type="Proteomes" id="UP000831439"/>
    </source>
</evidence>
<dbReference type="EMBL" id="MT040195">
    <property type="protein sequence ID" value="QNV47791.1"/>
    <property type="molecule type" value="Genomic_DNA"/>
</dbReference>
<dbReference type="InterPro" id="IPR020123">
    <property type="entry name" value="DUF5475"/>
</dbReference>
<proteinExistence type="predicted"/>
<dbReference type="RefSeq" id="YP_010800452.1">
    <property type="nucleotide sequence ID" value="NC_076869.1"/>
</dbReference>
<name>A0ABX6TPY9_9ABAC</name>
<dbReference type="Pfam" id="PF17569">
    <property type="entry name" value="DUF5475"/>
    <property type="match status" value="1"/>
</dbReference>
<dbReference type="GeneID" id="80539056"/>
<reference evidence="1 2" key="1">
    <citation type="journal article" date="2020" name="Genomics">
        <title>Characterization of a novel alphabaculovirus isolated from the Southern armyworm, Spodoptera eridania (Cramer, 1782) (Lepidoptera: Noctuidae) and the evolution of odv-e66, a bacterium-acquired baculoviral chondroitinase gene.</title>
        <authorList>
            <person name="Rodrigues D.T."/>
            <person name="Peterson L."/>
            <person name="de Oliveira L.B."/>
            <person name="Sosa-Gomez D.R."/>
            <person name="Ribeiro B.M."/>
            <person name="Ardisson-Araujo D.M.P."/>
        </authorList>
    </citation>
    <scope>NUCLEOTIDE SEQUENCE [LARGE SCALE GENOMIC DNA]</scope>
    <source>
        <strain evidence="1">CNPSo-165</strain>
    </source>
</reference>
<evidence type="ECO:0000313" key="1">
    <source>
        <dbReference type="EMBL" id="QNV47791.1"/>
    </source>
</evidence>
<protein>
    <submittedName>
        <fullName evidence="1">Ac120-like protein</fullName>
    </submittedName>
</protein>
<accession>A0ABX6TPY9</accession>
<organism evidence="1 2">
    <name type="scientific">Spodoptera eridania nucleopolyhedrovirus</name>
    <dbReference type="NCBI Taxonomy" id="2315721"/>
    <lineage>
        <taxon>Viruses</taxon>
        <taxon>Viruses incertae sedis</taxon>
        <taxon>Naldaviricetes</taxon>
        <taxon>Lefavirales</taxon>
        <taxon>Baculoviridae</taxon>
        <taxon>Alphabaculovirus</taxon>
        <taxon>Alphabaculovirus speridaniae</taxon>
    </lineage>
</organism>
<keyword evidence="2" id="KW-1185">Reference proteome</keyword>
<dbReference type="Proteomes" id="UP000831439">
    <property type="component" value="Segment"/>
</dbReference>